<feature type="domain" description="Ribbon-helix-helix protein CopG" evidence="1">
    <location>
        <begin position="3"/>
        <end position="43"/>
    </location>
</feature>
<dbReference type="Pfam" id="PF01402">
    <property type="entry name" value="RHH_1"/>
    <property type="match status" value="1"/>
</dbReference>
<evidence type="ECO:0000313" key="2">
    <source>
        <dbReference type="EMBL" id="MFC4358014.1"/>
    </source>
</evidence>
<evidence type="ECO:0000313" key="3">
    <source>
        <dbReference type="Proteomes" id="UP001595921"/>
    </source>
</evidence>
<name>A0ABD5PAT0_9EURY</name>
<keyword evidence="3" id="KW-1185">Reference proteome</keyword>
<protein>
    <submittedName>
        <fullName evidence="2">Ribbon-helix-helix domain-containing protein</fullName>
    </submittedName>
</protein>
<sequence length="61" mass="6876">MDRITLRIPEAQLGALESRVDEGEFPNRSEAIRHAVREYLGEESEADRSVSRFVAARSADD</sequence>
<comment type="caution">
    <text evidence="2">The sequence shown here is derived from an EMBL/GenBank/DDBJ whole genome shotgun (WGS) entry which is preliminary data.</text>
</comment>
<organism evidence="2 3">
    <name type="scientific">Halobium salinum</name>
    <dbReference type="NCBI Taxonomy" id="1364940"/>
    <lineage>
        <taxon>Archaea</taxon>
        <taxon>Methanobacteriati</taxon>
        <taxon>Methanobacteriota</taxon>
        <taxon>Stenosarchaea group</taxon>
        <taxon>Halobacteria</taxon>
        <taxon>Halobacteriales</taxon>
        <taxon>Haloferacaceae</taxon>
        <taxon>Halobium</taxon>
    </lineage>
</organism>
<dbReference type="InterPro" id="IPR013321">
    <property type="entry name" value="Arc_rbn_hlx_hlx"/>
</dbReference>
<dbReference type="AlphaFoldDB" id="A0ABD5PAT0"/>
<reference evidence="2 3" key="1">
    <citation type="journal article" date="2019" name="Int. J. Syst. Evol. Microbiol.">
        <title>The Global Catalogue of Microorganisms (GCM) 10K type strain sequencing project: providing services to taxonomists for standard genome sequencing and annotation.</title>
        <authorList>
            <consortium name="The Broad Institute Genomics Platform"/>
            <consortium name="The Broad Institute Genome Sequencing Center for Infectious Disease"/>
            <person name="Wu L."/>
            <person name="Ma J."/>
        </authorList>
    </citation>
    <scope>NUCLEOTIDE SEQUENCE [LARGE SCALE GENOMIC DNA]</scope>
    <source>
        <strain evidence="2 3">CGMCC 1.12553</strain>
    </source>
</reference>
<dbReference type="RefSeq" id="WP_267624405.1">
    <property type="nucleotide sequence ID" value="NZ_JAODIW010000008.1"/>
</dbReference>
<dbReference type="Gene3D" id="1.10.1220.10">
    <property type="entry name" value="Met repressor-like"/>
    <property type="match status" value="1"/>
</dbReference>
<dbReference type="InterPro" id="IPR010985">
    <property type="entry name" value="Ribbon_hlx_hlx"/>
</dbReference>
<proteinExistence type="predicted"/>
<accession>A0ABD5PAT0</accession>
<dbReference type="PANTHER" id="PTHR36215:SF1">
    <property type="entry name" value="BLL4998 PROTEIN"/>
    <property type="match status" value="1"/>
</dbReference>
<dbReference type="SUPFAM" id="SSF47598">
    <property type="entry name" value="Ribbon-helix-helix"/>
    <property type="match status" value="1"/>
</dbReference>
<gene>
    <name evidence="2" type="ORF">ACFO0N_08650</name>
</gene>
<dbReference type="PANTHER" id="PTHR36215">
    <property type="entry name" value="BLL4998 PROTEIN"/>
    <property type="match status" value="1"/>
</dbReference>
<evidence type="ECO:0000259" key="1">
    <source>
        <dbReference type="Pfam" id="PF01402"/>
    </source>
</evidence>
<dbReference type="InterPro" id="IPR002145">
    <property type="entry name" value="CopG"/>
</dbReference>
<dbReference type="EMBL" id="JBHSDS010000006">
    <property type="protein sequence ID" value="MFC4358014.1"/>
    <property type="molecule type" value="Genomic_DNA"/>
</dbReference>
<dbReference type="CDD" id="cd22231">
    <property type="entry name" value="RHH_NikR_HicB-like"/>
    <property type="match status" value="1"/>
</dbReference>
<dbReference type="Proteomes" id="UP001595921">
    <property type="component" value="Unassembled WGS sequence"/>
</dbReference>